<gene>
    <name evidence="1" type="ORF">H0185_21525</name>
</gene>
<dbReference type="Proteomes" id="UP000769780">
    <property type="component" value="Unassembled WGS sequence"/>
</dbReference>
<sequence length="41" mass="4931">MKKKKVNFNELVKKNKEELLKDPQELAKIEERLDARHSHSK</sequence>
<protein>
    <submittedName>
        <fullName evidence="1">FbpB family small basic protein</fullName>
    </submittedName>
</protein>
<dbReference type="InterPro" id="IPR025004">
    <property type="entry name" value="SenN/SenS"/>
</dbReference>
<evidence type="ECO:0000313" key="2">
    <source>
        <dbReference type="Proteomes" id="UP000769780"/>
    </source>
</evidence>
<dbReference type="EMBL" id="JACWFH010000035">
    <property type="protein sequence ID" value="MBY0099351.1"/>
    <property type="molecule type" value="Genomic_DNA"/>
</dbReference>
<keyword evidence="2" id="KW-1185">Reference proteome</keyword>
<evidence type="ECO:0000313" key="1">
    <source>
        <dbReference type="EMBL" id="MBY0099351.1"/>
    </source>
</evidence>
<name>A0ABS7KAQ5_9BACI</name>
<accession>A0ABS7KAQ5</accession>
<organism evidence="1 2">
    <name type="scientific">Mesobacillus maritimus</name>
    <dbReference type="NCBI Taxonomy" id="1643336"/>
    <lineage>
        <taxon>Bacteria</taxon>
        <taxon>Bacillati</taxon>
        <taxon>Bacillota</taxon>
        <taxon>Bacilli</taxon>
        <taxon>Bacillales</taxon>
        <taxon>Bacillaceae</taxon>
        <taxon>Mesobacillus</taxon>
    </lineage>
</organism>
<dbReference type="Pfam" id="PF13040">
    <property type="entry name" value="Fur_reg_FbpB"/>
    <property type="match status" value="1"/>
</dbReference>
<comment type="caution">
    <text evidence="1">The sequence shown here is derived from an EMBL/GenBank/DDBJ whole genome shotgun (WGS) entry which is preliminary data.</text>
</comment>
<proteinExistence type="predicted"/>
<reference evidence="1 2" key="1">
    <citation type="submission" date="2020-07" db="EMBL/GenBank/DDBJ databases">
        <title>Fungal Genomes of the International Space Station.</title>
        <authorList>
            <person name="Seuylemezian A."/>
            <person name="Singh N.K."/>
            <person name="Wood J."/>
            <person name="Venkateswaran K."/>
        </authorList>
    </citation>
    <scope>NUCLEOTIDE SEQUENCE [LARGE SCALE GENOMIC DNA]</scope>
    <source>
        <strain evidence="1 2">PL-B2</strain>
    </source>
</reference>